<reference evidence="1" key="1">
    <citation type="submission" date="2022-11" db="EMBL/GenBank/DDBJ databases">
        <title>Centuries of genome instability and evolution in soft-shell clam transmissible cancer (bioRxiv).</title>
        <authorList>
            <person name="Hart S.F.M."/>
            <person name="Yonemitsu M.A."/>
            <person name="Giersch R.M."/>
            <person name="Beal B.F."/>
            <person name="Arriagada G."/>
            <person name="Davis B.W."/>
            <person name="Ostrander E.A."/>
            <person name="Goff S.P."/>
            <person name="Metzger M.J."/>
        </authorList>
    </citation>
    <scope>NUCLEOTIDE SEQUENCE</scope>
    <source>
        <strain evidence="1">MELC-2E11</strain>
        <tissue evidence="1">Siphon/mantle</tissue>
    </source>
</reference>
<protein>
    <submittedName>
        <fullName evidence="1">MGST2-like protein</fullName>
    </submittedName>
</protein>
<keyword evidence="2" id="KW-1185">Reference proteome</keyword>
<dbReference type="EMBL" id="CP111014">
    <property type="protein sequence ID" value="WAQ99146.1"/>
    <property type="molecule type" value="Genomic_DNA"/>
</dbReference>
<sequence length="121" mass="13922">MKIRFKYKYICDFPSKYGMPQKSESIGVNTRFPHPSWTDHRTFFELCEHIPAAILGTIYLYARRNYSKGYIEAADKRVTPFWQSIWALKGLVVVGVAGIVNTGLREYAGLDLVARLREVAF</sequence>
<dbReference type="Proteomes" id="UP001164746">
    <property type="component" value="Chromosome 3"/>
</dbReference>
<dbReference type="Gene3D" id="1.20.120.550">
    <property type="entry name" value="Membrane associated eicosanoid/glutathione metabolism-like domain"/>
    <property type="match status" value="1"/>
</dbReference>
<name>A0ABY7DQH1_MYAAR</name>
<evidence type="ECO:0000313" key="2">
    <source>
        <dbReference type="Proteomes" id="UP001164746"/>
    </source>
</evidence>
<organism evidence="1 2">
    <name type="scientific">Mya arenaria</name>
    <name type="common">Soft-shell clam</name>
    <dbReference type="NCBI Taxonomy" id="6604"/>
    <lineage>
        <taxon>Eukaryota</taxon>
        <taxon>Metazoa</taxon>
        <taxon>Spiralia</taxon>
        <taxon>Lophotrochozoa</taxon>
        <taxon>Mollusca</taxon>
        <taxon>Bivalvia</taxon>
        <taxon>Autobranchia</taxon>
        <taxon>Heteroconchia</taxon>
        <taxon>Euheterodonta</taxon>
        <taxon>Imparidentia</taxon>
        <taxon>Neoheterodontei</taxon>
        <taxon>Myida</taxon>
        <taxon>Myoidea</taxon>
        <taxon>Myidae</taxon>
        <taxon>Mya</taxon>
    </lineage>
</organism>
<dbReference type="InterPro" id="IPR023352">
    <property type="entry name" value="MAPEG-like_dom_sf"/>
</dbReference>
<proteinExistence type="predicted"/>
<gene>
    <name evidence="1" type="ORF">MAR_023519</name>
</gene>
<evidence type="ECO:0000313" key="1">
    <source>
        <dbReference type="EMBL" id="WAQ99146.1"/>
    </source>
</evidence>
<accession>A0ABY7DQH1</accession>
<dbReference type="SUPFAM" id="SSF161084">
    <property type="entry name" value="MAPEG domain-like"/>
    <property type="match status" value="1"/>
</dbReference>